<evidence type="ECO:0000313" key="2">
    <source>
        <dbReference type="Proteomes" id="UP000789901"/>
    </source>
</evidence>
<reference evidence="1 2" key="1">
    <citation type="submission" date="2021-06" db="EMBL/GenBank/DDBJ databases">
        <authorList>
            <person name="Kallberg Y."/>
            <person name="Tangrot J."/>
            <person name="Rosling A."/>
        </authorList>
    </citation>
    <scope>NUCLEOTIDE SEQUENCE [LARGE SCALE GENOMIC DNA]</scope>
    <source>
        <strain evidence="1 2">120-4 pot B 10/14</strain>
    </source>
</reference>
<organism evidence="1 2">
    <name type="scientific">Gigaspora margarita</name>
    <dbReference type="NCBI Taxonomy" id="4874"/>
    <lineage>
        <taxon>Eukaryota</taxon>
        <taxon>Fungi</taxon>
        <taxon>Fungi incertae sedis</taxon>
        <taxon>Mucoromycota</taxon>
        <taxon>Glomeromycotina</taxon>
        <taxon>Glomeromycetes</taxon>
        <taxon>Diversisporales</taxon>
        <taxon>Gigasporaceae</taxon>
        <taxon>Gigaspora</taxon>
    </lineage>
</organism>
<sequence length="64" mass="7785">IWYIYTTYKWEEDLLTSEAAIRRAEARIRKEIRVLYTGLEGKSRKTKLEYNCIRKVDTARERET</sequence>
<evidence type="ECO:0000313" key="1">
    <source>
        <dbReference type="EMBL" id="CAG8856262.1"/>
    </source>
</evidence>
<keyword evidence="2" id="KW-1185">Reference proteome</keyword>
<feature type="non-terminal residue" evidence="1">
    <location>
        <position position="64"/>
    </location>
</feature>
<comment type="caution">
    <text evidence="1">The sequence shown here is derived from an EMBL/GenBank/DDBJ whole genome shotgun (WGS) entry which is preliminary data.</text>
</comment>
<dbReference type="Proteomes" id="UP000789901">
    <property type="component" value="Unassembled WGS sequence"/>
</dbReference>
<gene>
    <name evidence="1" type="ORF">GMARGA_LOCUS45083</name>
</gene>
<protein>
    <submittedName>
        <fullName evidence="1">15901_t:CDS:1</fullName>
    </submittedName>
</protein>
<dbReference type="EMBL" id="CAJVQB010157972">
    <property type="protein sequence ID" value="CAG8856262.1"/>
    <property type="molecule type" value="Genomic_DNA"/>
</dbReference>
<accession>A0ABN7XLR9</accession>
<proteinExistence type="predicted"/>
<name>A0ABN7XLR9_GIGMA</name>
<feature type="non-terminal residue" evidence="1">
    <location>
        <position position="1"/>
    </location>
</feature>